<keyword evidence="1" id="KW-0812">Transmembrane</keyword>
<keyword evidence="1" id="KW-0472">Membrane</keyword>
<dbReference type="AlphaFoldDB" id="A0A3P7XER9"/>
<feature type="transmembrane region" description="Helical" evidence="1">
    <location>
        <begin position="51"/>
        <end position="71"/>
    </location>
</feature>
<name>A0A3P7XER9_HELPZ</name>
<evidence type="ECO:0000313" key="4">
    <source>
        <dbReference type="WBParaSite" id="HPBE_0000756501-mRNA-1"/>
    </source>
</evidence>
<protein>
    <submittedName>
        <fullName evidence="4">PX domain-containing protein</fullName>
    </submittedName>
</protein>
<evidence type="ECO:0000313" key="2">
    <source>
        <dbReference type="EMBL" id="VDO72781.1"/>
    </source>
</evidence>
<dbReference type="Proteomes" id="UP000050761">
    <property type="component" value="Unassembled WGS sequence"/>
</dbReference>
<evidence type="ECO:0000256" key="1">
    <source>
        <dbReference type="SAM" id="Phobius"/>
    </source>
</evidence>
<keyword evidence="3" id="KW-1185">Reference proteome</keyword>
<dbReference type="OrthoDB" id="5864157at2759"/>
<dbReference type="WBParaSite" id="HPBE_0000756501-mRNA-1">
    <property type="protein sequence ID" value="HPBE_0000756501-mRNA-1"/>
    <property type="gene ID" value="HPBE_0000756501"/>
</dbReference>
<reference evidence="2 3" key="1">
    <citation type="submission" date="2018-11" db="EMBL/GenBank/DDBJ databases">
        <authorList>
            <consortium name="Pathogen Informatics"/>
        </authorList>
    </citation>
    <scope>NUCLEOTIDE SEQUENCE [LARGE SCALE GENOMIC DNA]</scope>
</reference>
<reference evidence="4" key="2">
    <citation type="submission" date="2019-09" db="UniProtKB">
        <authorList>
            <consortium name="WormBaseParasite"/>
        </authorList>
    </citation>
    <scope>IDENTIFICATION</scope>
</reference>
<keyword evidence="1" id="KW-1133">Transmembrane helix</keyword>
<proteinExistence type="predicted"/>
<sequence>MEAALKSMTTEEKIITLGYSAADDYRRRRYEDFEKMREAYMAEEAEAISPYTFLMVLFALWGVIIALELVIAPYREATHQQITHHVPKTYSLERKHRYFSVATESIDCSLYIKLRLRVLHFLDDTIHPIHLTMRQAIMCISFLVPYSAVGINLSDPKKGGEQQPLDFIVPSRDMSERLGVFSDGREDASIRHIGLFGDGGVRYVLLPCAPHLSFRPEVIALMFPRAAKGLETTSLLTAFVVAAVLKADLDEPIGKKGLSSRDAEALFTYRMLTAQQLAYEALPSSAEWDNNTNLLFKIGIDLHLGECFGVVAFVRAGKVEETSGNENVLMQVSASGSLRTLEAVSSVTLRMLRLKEDPGKAIQAPSAFYDPCDEKFYCEDRASFFAIADRLHENHDLTCYPVPESEKHRDRVVMASTVRRSMLEYISAAVSQTPDALNHAAGF</sequence>
<gene>
    <name evidence="2" type="ORF">HPBE_LOCUS7566</name>
</gene>
<evidence type="ECO:0000313" key="3">
    <source>
        <dbReference type="Proteomes" id="UP000050761"/>
    </source>
</evidence>
<accession>A0A3P7XER9</accession>
<organism evidence="2">
    <name type="scientific">Heligmosomoides polygyrus</name>
    <name type="common">Parasitic roundworm</name>
    <dbReference type="NCBI Taxonomy" id="6339"/>
    <lineage>
        <taxon>Eukaryota</taxon>
        <taxon>Metazoa</taxon>
        <taxon>Ecdysozoa</taxon>
        <taxon>Nematoda</taxon>
        <taxon>Chromadorea</taxon>
        <taxon>Rhabditida</taxon>
        <taxon>Rhabditina</taxon>
        <taxon>Rhabditomorpha</taxon>
        <taxon>Strongyloidea</taxon>
        <taxon>Heligmosomidae</taxon>
        <taxon>Heligmosomoides</taxon>
    </lineage>
</organism>
<dbReference type="EMBL" id="UZAH01025921">
    <property type="protein sequence ID" value="VDO72781.1"/>
    <property type="molecule type" value="Genomic_DNA"/>
</dbReference>